<feature type="signal peptide" evidence="1">
    <location>
        <begin position="1"/>
        <end position="21"/>
    </location>
</feature>
<reference evidence="2 3" key="1">
    <citation type="journal article" date="2015" name="Stand. Genomic Sci.">
        <title>Genomic Encyclopedia of Bacterial and Archaeal Type Strains, Phase III: the genomes of soil and plant-associated and newly described type strains.</title>
        <authorList>
            <person name="Whitman W.B."/>
            <person name="Woyke T."/>
            <person name="Klenk H.P."/>
            <person name="Zhou Y."/>
            <person name="Lilburn T.G."/>
            <person name="Beck B.J."/>
            <person name="De Vos P."/>
            <person name="Vandamme P."/>
            <person name="Eisen J.A."/>
            <person name="Garrity G."/>
            <person name="Hugenholtz P."/>
            <person name="Kyrpides N.C."/>
        </authorList>
    </citation>
    <scope>NUCLEOTIDE SEQUENCE [LARGE SCALE GENOMIC DNA]</scope>
    <source>
        <strain evidence="2 3">CGMCC 1.2546</strain>
    </source>
</reference>
<dbReference type="RefSeq" id="WP_208760312.1">
    <property type="nucleotide sequence ID" value="NZ_BSPF01000004.1"/>
</dbReference>
<feature type="chain" id="PRO_5022216631" evidence="1">
    <location>
        <begin position="22"/>
        <end position="65"/>
    </location>
</feature>
<comment type="caution">
    <text evidence="2">The sequence shown here is derived from an EMBL/GenBank/DDBJ whole genome shotgun (WGS) entry which is preliminary data.</text>
</comment>
<protein>
    <submittedName>
        <fullName evidence="2">Iron complex transport system substrate-binding protein</fullName>
    </submittedName>
</protein>
<keyword evidence="1" id="KW-0732">Signal</keyword>
<dbReference type="EMBL" id="VLKT01000115">
    <property type="protein sequence ID" value="TWI16955.1"/>
    <property type="molecule type" value="Genomic_DNA"/>
</dbReference>
<dbReference type="Proteomes" id="UP000317122">
    <property type="component" value="Unassembled WGS sequence"/>
</dbReference>
<sequence length="65" mass="7106">MTFSRLALVAASFALLTAAAAAEPTTYPLTLENCGETLTFQKAPASTVTNRWWCLNDKNCPIRGW</sequence>
<name>A0A562MAK5_9HYPH</name>
<proteinExistence type="predicted"/>
<keyword evidence="3" id="KW-1185">Reference proteome</keyword>
<evidence type="ECO:0000313" key="2">
    <source>
        <dbReference type="EMBL" id="TWI16955.1"/>
    </source>
</evidence>
<dbReference type="AlphaFoldDB" id="A0A562MAK5"/>
<accession>A0A562MAK5</accession>
<evidence type="ECO:0000256" key="1">
    <source>
        <dbReference type="SAM" id="SignalP"/>
    </source>
</evidence>
<evidence type="ECO:0000313" key="3">
    <source>
        <dbReference type="Proteomes" id="UP000317122"/>
    </source>
</evidence>
<organism evidence="2 3">
    <name type="scientific">Mesorhizobium tianshanense</name>
    <dbReference type="NCBI Taxonomy" id="39844"/>
    <lineage>
        <taxon>Bacteria</taxon>
        <taxon>Pseudomonadati</taxon>
        <taxon>Pseudomonadota</taxon>
        <taxon>Alphaproteobacteria</taxon>
        <taxon>Hyphomicrobiales</taxon>
        <taxon>Phyllobacteriaceae</taxon>
        <taxon>Mesorhizobium</taxon>
    </lineage>
</organism>
<gene>
    <name evidence="2" type="ORF">IQ26_07618</name>
</gene>